<dbReference type="AlphaFoldDB" id="A0A1G2MRQ9"/>
<comment type="caution">
    <text evidence="2">The sequence shown here is derived from an EMBL/GenBank/DDBJ whole genome shotgun (WGS) entry which is preliminary data.</text>
</comment>
<sequence>MSRGKHKKGIGLIEVIVGASILSLAGVGLLMTYALYVNASLVAPRPIQAAFLEDEGMEVMRLIRDQNWGSISGLSLGTTYYLSFDAGAKKWSTATSGVLINGIFDRIVVVSAVNRSVSKDIVSSGGTLDPDTKKITVSVSWLYKGATTTKQLVGYLTKLF</sequence>
<dbReference type="EMBL" id="MHRP01000047">
    <property type="protein sequence ID" value="OHA25691.1"/>
    <property type="molecule type" value="Genomic_DNA"/>
</dbReference>
<keyword evidence="1" id="KW-0812">Transmembrane</keyword>
<protein>
    <submittedName>
        <fullName evidence="2">Uncharacterized protein</fullName>
    </submittedName>
</protein>
<gene>
    <name evidence="2" type="ORF">A3D56_00770</name>
</gene>
<reference evidence="2 3" key="1">
    <citation type="journal article" date="2016" name="Nat. Commun.">
        <title>Thousands of microbial genomes shed light on interconnected biogeochemical processes in an aquifer system.</title>
        <authorList>
            <person name="Anantharaman K."/>
            <person name="Brown C.T."/>
            <person name="Hug L.A."/>
            <person name="Sharon I."/>
            <person name="Castelle C.J."/>
            <person name="Probst A.J."/>
            <person name="Thomas B.C."/>
            <person name="Singh A."/>
            <person name="Wilkins M.J."/>
            <person name="Karaoz U."/>
            <person name="Brodie E.L."/>
            <person name="Williams K.H."/>
            <person name="Hubbard S.S."/>
            <person name="Banfield J.F."/>
        </authorList>
    </citation>
    <scope>NUCLEOTIDE SEQUENCE [LARGE SCALE GENOMIC DNA]</scope>
</reference>
<feature type="transmembrane region" description="Helical" evidence="1">
    <location>
        <begin position="12"/>
        <end position="36"/>
    </location>
</feature>
<evidence type="ECO:0000313" key="3">
    <source>
        <dbReference type="Proteomes" id="UP000177943"/>
    </source>
</evidence>
<name>A0A1G2MRQ9_9BACT</name>
<proteinExistence type="predicted"/>
<accession>A0A1G2MRQ9</accession>
<evidence type="ECO:0000313" key="2">
    <source>
        <dbReference type="EMBL" id="OHA25691.1"/>
    </source>
</evidence>
<keyword evidence="1" id="KW-0472">Membrane</keyword>
<dbReference type="Proteomes" id="UP000177943">
    <property type="component" value="Unassembled WGS sequence"/>
</dbReference>
<evidence type="ECO:0000256" key="1">
    <source>
        <dbReference type="SAM" id="Phobius"/>
    </source>
</evidence>
<organism evidence="2 3">
    <name type="scientific">Candidatus Taylorbacteria bacterium RIFCSPHIGHO2_02_FULL_45_35</name>
    <dbReference type="NCBI Taxonomy" id="1802311"/>
    <lineage>
        <taxon>Bacteria</taxon>
        <taxon>Candidatus Tayloriibacteriota</taxon>
    </lineage>
</organism>
<keyword evidence="1" id="KW-1133">Transmembrane helix</keyword>